<evidence type="ECO:0000256" key="5">
    <source>
        <dbReference type="ARBA" id="ARBA00022801"/>
    </source>
</evidence>
<sequence>MAVAGSLPVPRTPRTTLPTRIAVVGLLGLAALLVILNRAYRTGEMVLASAILRVVSSDGVHLAAQRQTVYFGLGSDKPFGLQMSPECTSAFLVLPLLVVGAVMIALRPRIAKRVLVALLIAGVAVIVVNQLRILTLVGLIEWLGTDRGYYWGHTLLGSMVSVIGGAAALVLFVWLSTRKTGDER</sequence>
<evidence type="ECO:0000256" key="2">
    <source>
        <dbReference type="ARBA" id="ARBA00022475"/>
    </source>
</evidence>
<proteinExistence type="predicted"/>
<keyword evidence="7 8" id="KW-0472">Membrane</keyword>
<feature type="transmembrane region" description="Helical" evidence="8">
    <location>
        <begin position="21"/>
        <end position="40"/>
    </location>
</feature>
<gene>
    <name evidence="9" type="primary">xrtP</name>
    <name evidence="9" type="ORF">ACFQV2_06815</name>
</gene>
<evidence type="ECO:0000256" key="1">
    <source>
        <dbReference type="ARBA" id="ARBA00004651"/>
    </source>
</evidence>
<dbReference type="Proteomes" id="UP001596512">
    <property type="component" value="Unassembled WGS sequence"/>
</dbReference>
<keyword evidence="4 8" id="KW-0812">Transmembrane</keyword>
<dbReference type="NCBIfam" id="TIGR04178">
    <property type="entry name" value="exo_archaeo"/>
    <property type="match status" value="1"/>
</dbReference>
<organism evidence="9 10">
    <name type="scientific">Actinokineospora soli</name>
    <dbReference type="NCBI Taxonomy" id="1048753"/>
    <lineage>
        <taxon>Bacteria</taxon>
        <taxon>Bacillati</taxon>
        <taxon>Actinomycetota</taxon>
        <taxon>Actinomycetes</taxon>
        <taxon>Pseudonocardiales</taxon>
        <taxon>Pseudonocardiaceae</taxon>
        <taxon>Actinokineospora</taxon>
    </lineage>
</organism>
<evidence type="ECO:0000256" key="7">
    <source>
        <dbReference type="ARBA" id="ARBA00023136"/>
    </source>
</evidence>
<evidence type="ECO:0000313" key="9">
    <source>
        <dbReference type="EMBL" id="MFC7613358.1"/>
    </source>
</evidence>
<dbReference type="EMBL" id="JBHTEY010000004">
    <property type="protein sequence ID" value="MFC7613358.1"/>
    <property type="molecule type" value="Genomic_DNA"/>
</dbReference>
<keyword evidence="2" id="KW-1003">Cell membrane</keyword>
<evidence type="ECO:0000313" key="10">
    <source>
        <dbReference type="Proteomes" id="UP001596512"/>
    </source>
</evidence>
<comment type="subcellular location">
    <subcellularLocation>
        <location evidence="1">Cell membrane</location>
        <topology evidence="1">Multi-pass membrane protein</topology>
    </subcellularLocation>
</comment>
<comment type="caution">
    <text evidence="9">The sequence shown here is derived from an EMBL/GenBank/DDBJ whole genome shotgun (WGS) entry which is preliminary data.</text>
</comment>
<evidence type="ECO:0000256" key="8">
    <source>
        <dbReference type="SAM" id="Phobius"/>
    </source>
</evidence>
<keyword evidence="5" id="KW-0378">Hydrolase</keyword>
<reference evidence="10" key="1">
    <citation type="journal article" date="2019" name="Int. J. Syst. Evol. Microbiol.">
        <title>The Global Catalogue of Microorganisms (GCM) 10K type strain sequencing project: providing services to taxonomists for standard genome sequencing and annotation.</title>
        <authorList>
            <consortium name="The Broad Institute Genomics Platform"/>
            <consortium name="The Broad Institute Genome Sequencing Center for Infectious Disease"/>
            <person name="Wu L."/>
            <person name="Ma J."/>
        </authorList>
    </citation>
    <scope>NUCLEOTIDE SEQUENCE [LARGE SCALE GENOMIC DNA]</scope>
    <source>
        <strain evidence="10">JCM 17695</strain>
    </source>
</reference>
<evidence type="ECO:0000256" key="4">
    <source>
        <dbReference type="ARBA" id="ARBA00022692"/>
    </source>
</evidence>
<feature type="transmembrane region" description="Helical" evidence="8">
    <location>
        <begin position="155"/>
        <end position="175"/>
    </location>
</feature>
<evidence type="ECO:0000256" key="6">
    <source>
        <dbReference type="ARBA" id="ARBA00022989"/>
    </source>
</evidence>
<accession>A0ABW2TJF3</accession>
<name>A0ABW2TJF3_9PSEU</name>
<evidence type="ECO:0000256" key="3">
    <source>
        <dbReference type="ARBA" id="ARBA00022670"/>
    </source>
</evidence>
<keyword evidence="6 8" id="KW-1133">Transmembrane helix</keyword>
<protein>
    <submittedName>
        <fullName evidence="9">Exosortase P</fullName>
    </submittedName>
</protein>
<dbReference type="InterPro" id="IPR026392">
    <property type="entry name" value="Exo/Archaeosortase_dom"/>
</dbReference>
<feature type="transmembrane region" description="Helical" evidence="8">
    <location>
        <begin position="88"/>
        <end position="106"/>
    </location>
</feature>
<keyword evidence="3" id="KW-0645">Protease</keyword>
<feature type="transmembrane region" description="Helical" evidence="8">
    <location>
        <begin position="118"/>
        <end position="143"/>
    </location>
</feature>
<dbReference type="NCBIfam" id="NF012139">
    <property type="entry name" value="exosort_XrtP"/>
    <property type="match status" value="1"/>
</dbReference>
<keyword evidence="10" id="KW-1185">Reference proteome</keyword>